<gene>
    <name evidence="3" type="ORF">CKY02_02415</name>
</gene>
<proteinExistence type="predicted"/>
<dbReference type="InterPro" id="IPR011083">
    <property type="entry name" value="Phage_tail_collar_dom"/>
</dbReference>
<sequence>MKANWYGNEIAVGAVRGGTVDLIGAGIDINSKRALTIYKNGIVVPADYGNFDARYDNIPVGVPLPYPHRYTPVGYLTCNGQSFDKSLYPKLAEAYPNGRVPDLRGEFIRGWDDSRGVDPGRVCGTWQPDAMQGHTHRAWPNATAASATDSPSQHGGPEYTGRITQTHVVSSPVSDGVNGEPRTANETRPRNIAFNYIVRAA</sequence>
<dbReference type="Pfam" id="PF07484">
    <property type="entry name" value="Collar"/>
    <property type="match status" value="1"/>
</dbReference>
<feature type="region of interest" description="Disordered" evidence="1">
    <location>
        <begin position="141"/>
        <end position="160"/>
    </location>
</feature>
<dbReference type="PANTHER" id="PTHR35191">
    <property type="entry name" value="PROPHAGE SIDE TAIL FIBER PROTEIN HOMOLOG STFQ-RELATED"/>
    <property type="match status" value="1"/>
</dbReference>
<dbReference type="InterPro" id="IPR051934">
    <property type="entry name" value="Phage_Tail_Fiber_Structural"/>
</dbReference>
<dbReference type="EMBL" id="NSCM01000002">
    <property type="protein sequence ID" value="RAX14323.1"/>
    <property type="molecule type" value="Genomic_DNA"/>
</dbReference>
<dbReference type="Proteomes" id="UP000250919">
    <property type="component" value="Unassembled WGS sequence"/>
</dbReference>
<dbReference type="Gene3D" id="3.90.1340.10">
    <property type="entry name" value="Phage tail collar domain"/>
    <property type="match status" value="1"/>
</dbReference>
<accession>A0A329XJ07</accession>
<feature type="region of interest" description="Disordered" evidence="1">
    <location>
        <begin position="167"/>
        <end position="186"/>
    </location>
</feature>
<evidence type="ECO:0000259" key="2">
    <source>
        <dbReference type="Pfam" id="PF07484"/>
    </source>
</evidence>
<evidence type="ECO:0000313" key="4">
    <source>
        <dbReference type="Proteomes" id="UP000250919"/>
    </source>
</evidence>
<comment type="caution">
    <text evidence="3">The sequence shown here is derived from an EMBL/GenBank/DDBJ whole genome shotgun (WGS) entry which is preliminary data.</text>
</comment>
<organism evidence="3 4">
    <name type="scientific">Photorhabdus bodei</name>
    <dbReference type="NCBI Taxonomy" id="2029681"/>
    <lineage>
        <taxon>Bacteria</taxon>
        <taxon>Pseudomonadati</taxon>
        <taxon>Pseudomonadota</taxon>
        <taxon>Gammaproteobacteria</taxon>
        <taxon>Enterobacterales</taxon>
        <taxon>Morganellaceae</taxon>
        <taxon>Photorhabdus</taxon>
    </lineage>
</organism>
<protein>
    <recommendedName>
        <fullName evidence="2">Phage tail collar domain-containing protein</fullName>
    </recommendedName>
</protein>
<evidence type="ECO:0000313" key="3">
    <source>
        <dbReference type="EMBL" id="RAX14323.1"/>
    </source>
</evidence>
<feature type="compositionally biased region" description="Polar residues" evidence="1">
    <location>
        <begin position="143"/>
        <end position="153"/>
    </location>
</feature>
<reference evidence="3 4" key="1">
    <citation type="journal article" date="2018" name="Int. J. Syst. Evol. Microbiol.">
        <title>Whole-genome-based revisit of Photorhabdus phylogeny: proposal for the elevation of most Photorhabdus subspecies to the species level and description of one novel species Photorhabdus bodei sp. nov., and one novel subspecies Photorhabdus laumondii subsp. clarkei subsp. nov.</title>
        <authorList>
            <person name="Machado R.A.R."/>
            <person name="Wuthrich D."/>
            <person name="Kuhnert P."/>
            <person name="Arce C.C.M."/>
            <person name="Thonen L."/>
            <person name="Ruiz C."/>
            <person name="Zhang X."/>
            <person name="Robert C.A.M."/>
            <person name="Karimi J."/>
            <person name="Kamali S."/>
            <person name="Ma J."/>
            <person name="Bruggmann R."/>
            <person name="Erb M."/>
        </authorList>
    </citation>
    <scope>NUCLEOTIDE SEQUENCE [LARGE SCALE GENOMIC DNA]</scope>
    <source>
        <strain evidence="3 4">LJ24-63</strain>
    </source>
</reference>
<name>A0A329XJ07_9GAMM</name>
<evidence type="ECO:0000256" key="1">
    <source>
        <dbReference type="SAM" id="MobiDB-lite"/>
    </source>
</evidence>
<dbReference type="InterPro" id="IPR037053">
    <property type="entry name" value="Phage_tail_collar_dom_sf"/>
</dbReference>
<dbReference type="SUPFAM" id="SSF88874">
    <property type="entry name" value="Receptor-binding domain of short tail fibre protein gp12"/>
    <property type="match status" value="1"/>
</dbReference>
<feature type="domain" description="Phage tail collar" evidence="2">
    <location>
        <begin position="61"/>
        <end position="108"/>
    </location>
</feature>
<dbReference type="AlphaFoldDB" id="A0A329XJ07"/>
<dbReference type="PANTHER" id="PTHR35191:SF1">
    <property type="entry name" value="PROPHAGE SIDE TAIL FIBER PROTEIN HOMOLOG STFQ-RELATED"/>
    <property type="match status" value="1"/>
</dbReference>